<evidence type="ECO:0000256" key="1">
    <source>
        <dbReference type="SAM" id="MobiDB-lite"/>
    </source>
</evidence>
<keyword evidence="4" id="KW-0808">Transferase</keyword>
<dbReference type="InterPro" id="IPR004045">
    <property type="entry name" value="Glutathione_S-Trfase_N"/>
</dbReference>
<dbReference type="PROSITE" id="PS50404">
    <property type="entry name" value="GST_NTER"/>
    <property type="match status" value="1"/>
</dbReference>
<accession>A0A8H6M1P4</accession>
<name>A0A8H6M1P4_9AGAR</name>
<dbReference type="SUPFAM" id="SSF47616">
    <property type="entry name" value="GST C-terminal domain-like"/>
    <property type="match status" value="1"/>
</dbReference>
<dbReference type="Pfam" id="PF13409">
    <property type="entry name" value="GST_N_2"/>
    <property type="match status" value="1"/>
</dbReference>
<dbReference type="Proteomes" id="UP000521943">
    <property type="component" value="Unassembled WGS sequence"/>
</dbReference>
<dbReference type="SUPFAM" id="SSF52833">
    <property type="entry name" value="Thioredoxin-like"/>
    <property type="match status" value="1"/>
</dbReference>
<dbReference type="AlphaFoldDB" id="A0A8H6M1P4"/>
<feature type="region of interest" description="Disordered" evidence="1">
    <location>
        <begin position="1"/>
        <end position="20"/>
    </location>
</feature>
<feature type="domain" description="GST C-terminal" evidence="3">
    <location>
        <begin position="129"/>
        <end position="275"/>
    </location>
</feature>
<organism evidence="4 5">
    <name type="scientific">Ephemerocybe angulata</name>
    <dbReference type="NCBI Taxonomy" id="980116"/>
    <lineage>
        <taxon>Eukaryota</taxon>
        <taxon>Fungi</taxon>
        <taxon>Dikarya</taxon>
        <taxon>Basidiomycota</taxon>
        <taxon>Agaricomycotina</taxon>
        <taxon>Agaricomycetes</taxon>
        <taxon>Agaricomycetidae</taxon>
        <taxon>Agaricales</taxon>
        <taxon>Agaricineae</taxon>
        <taxon>Psathyrellaceae</taxon>
        <taxon>Ephemerocybe</taxon>
    </lineage>
</organism>
<dbReference type="OrthoDB" id="4951845at2759"/>
<dbReference type="InterPro" id="IPR036282">
    <property type="entry name" value="Glutathione-S-Trfase_C_sf"/>
</dbReference>
<comment type="caution">
    <text evidence="4">The sequence shown here is derived from an EMBL/GenBank/DDBJ whole genome shotgun (WGS) entry which is preliminary data.</text>
</comment>
<dbReference type="Gene3D" id="1.20.1050.10">
    <property type="match status" value="1"/>
</dbReference>
<dbReference type="CDD" id="cd00299">
    <property type="entry name" value="GST_C_family"/>
    <property type="match status" value="1"/>
</dbReference>
<sequence>MSNTESTAASKSDQGRPYNTKATGEALKTVEAHQDDQVDITLFGSCFCPFVQRVWVMLEALEIPYKVEVDPYKKPKELLELSPKGLVPALKLNNFTPPRALNESTVIMEYLEDLAESSTKKTVLPLPFNPYARALARLAADQACRSLVPAFYRYLQAQDVEKQTTAGLEFQDAIDVFIALLGRAENEILGPGAISGEGEAAMLRKGLGLWIEGNTELGWADIMAAPWLFRAKVVLGHYRGYRFAPGDRVQRYLERVFEHPHFKATCSDEQLYYDSYERYAFNRPNTSQVATAINEGRALP</sequence>
<evidence type="ECO:0000259" key="3">
    <source>
        <dbReference type="PROSITE" id="PS50405"/>
    </source>
</evidence>
<feature type="domain" description="GST N-terminal" evidence="2">
    <location>
        <begin position="38"/>
        <end position="119"/>
    </location>
</feature>
<dbReference type="PROSITE" id="PS50405">
    <property type="entry name" value="GST_CTER"/>
    <property type="match status" value="1"/>
</dbReference>
<dbReference type="InterPro" id="IPR040079">
    <property type="entry name" value="Glutathione_S-Trfase"/>
</dbReference>
<evidence type="ECO:0000313" key="5">
    <source>
        <dbReference type="Proteomes" id="UP000521943"/>
    </source>
</evidence>
<dbReference type="EMBL" id="JACGCI010000067">
    <property type="protein sequence ID" value="KAF6749016.1"/>
    <property type="molecule type" value="Genomic_DNA"/>
</dbReference>
<reference evidence="4 5" key="1">
    <citation type="submission" date="2020-07" db="EMBL/GenBank/DDBJ databases">
        <title>Comparative genomics of pyrophilous fungi reveals a link between fire events and developmental genes.</title>
        <authorList>
            <consortium name="DOE Joint Genome Institute"/>
            <person name="Steindorff A.S."/>
            <person name="Carver A."/>
            <person name="Calhoun S."/>
            <person name="Stillman K."/>
            <person name="Liu H."/>
            <person name="Lipzen A."/>
            <person name="Pangilinan J."/>
            <person name="Labutti K."/>
            <person name="Bruns T.D."/>
            <person name="Grigoriev I.V."/>
        </authorList>
    </citation>
    <scope>NUCLEOTIDE SEQUENCE [LARGE SCALE GENOMIC DNA]</scope>
    <source>
        <strain evidence="4 5">CBS 144469</strain>
    </source>
</reference>
<dbReference type="PANTHER" id="PTHR43968:SF6">
    <property type="entry name" value="GLUTATHIONE S-TRANSFERASE OMEGA"/>
    <property type="match status" value="1"/>
</dbReference>
<gene>
    <name evidence="4" type="ORF">DFP72DRAFT_915365</name>
</gene>
<dbReference type="InterPro" id="IPR010987">
    <property type="entry name" value="Glutathione-S-Trfase_C-like"/>
</dbReference>
<proteinExistence type="predicted"/>
<protein>
    <submittedName>
        <fullName evidence="4">Glutathione S-transferase</fullName>
    </submittedName>
</protein>
<dbReference type="PANTHER" id="PTHR43968">
    <property type="match status" value="1"/>
</dbReference>
<dbReference type="GO" id="GO:0016740">
    <property type="term" value="F:transferase activity"/>
    <property type="evidence" value="ECO:0007669"/>
    <property type="project" value="UniProtKB-KW"/>
</dbReference>
<dbReference type="GO" id="GO:0005737">
    <property type="term" value="C:cytoplasm"/>
    <property type="evidence" value="ECO:0007669"/>
    <property type="project" value="TreeGrafter"/>
</dbReference>
<evidence type="ECO:0000259" key="2">
    <source>
        <dbReference type="PROSITE" id="PS50404"/>
    </source>
</evidence>
<dbReference type="CDD" id="cd00570">
    <property type="entry name" value="GST_N_family"/>
    <property type="match status" value="1"/>
</dbReference>
<evidence type="ECO:0000313" key="4">
    <source>
        <dbReference type="EMBL" id="KAF6749016.1"/>
    </source>
</evidence>
<dbReference type="Gene3D" id="3.40.30.10">
    <property type="entry name" value="Glutaredoxin"/>
    <property type="match status" value="1"/>
</dbReference>
<dbReference type="InterPro" id="IPR050983">
    <property type="entry name" value="GST_Omega/HSP26"/>
</dbReference>
<dbReference type="SFLD" id="SFLDS00019">
    <property type="entry name" value="Glutathione_Transferase_(cytos"/>
    <property type="match status" value="1"/>
</dbReference>
<dbReference type="InterPro" id="IPR036249">
    <property type="entry name" value="Thioredoxin-like_sf"/>
</dbReference>
<dbReference type="SFLD" id="SFLDG00358">
    <property type="entry name" value="Main_(cytGST)"/>
    <property type="match status" value="1"/>
</dbReference>
<keyword evidence="5" id="KW-1185">Reference proteome</keyword>
<feature type="compositionally biased region" description="Polar residues" evidence="1">
    <location>
        <begin position="1"/>
        <end position="12"/>
    </location>
</feature>